<protein>
    <recommendedName>
        <fullName evidence="4">DUF2868 domain-containing protein</fullName>
    </recommendedName>
</protein>
<sequence>MSHNPLRLLLDFDDRIQRDRDQAPAFLHRRDRRFALDCQQQGIRPDAAAWLQQMARLSGPGNGRQAGKDIEQRWRRIHGGFVVAGAMFGILMMAGLLFYDGGQRINMTVLLAFVLLQLLLAAATTVQALAGWQPWGWLQRRLQKQPPGQTLARLQPLLMARAAHTGGTAFATTGLLTLLVLLVVQDLAFGWSTTLDTAAQGYHALIQAIATPWGWLWPAAVPSQDLIEATRFFRAAPASPTTTPAAQWGQWWPFAVMLWLTWVLIPRLLLLAFSHWLVRHRSNDLLQRHPGMQALAWRMETPTLDTGNQHNDAGDLPDTSTRTTPVALSDARHIVCWAGAGEPELPQPLLGDGATALKAGGRASLAEDDQVLTTLASKLARDPSPAIVVVTRSWEPPTGELHDFLDHARAQWPANTRVLILPLAANANEAPANHLIQPWLRFTERLPTGFTQVALLPSLPDNPYQTGAEQP</sequence>
<feature type="transmembrane region" description="Helical" evidence="1">
    <location>
        <begin position="77"/>
        <end position="99"/>
    </location>
</feature>
<feature type="transmembrane region" description="Helical" evidence="1">
    <location>
        <begin position="162"/>
        <end position="184"/>
    </location>
</feature>
<dbReference type="OrthoDB" id="7056210at2"/>
<keyword evidence="1" id="KW-1133">Transmembrane helix</keyword>
<dbReference type="STRING" id="1305731.GCA_000934705_02917"/>
<accession>A0A0P7ZEE5</accession>
<dbReference type="Pfam" id="PF11067">
    <property type="entry name" value="DUF2868"/>
    <property type="match status" value="1"/>
</dbReference>
<dbReference type="EMBL" id="LJZQ01000001">
    <property type="protein sequence ID" value="KPQ30703.1"/>
    <property type="molecule type" value="Genomic_DNA"/>
</dbReference>
<feature type="transmembrane region" description="Helical" evidence="1">
    <location>
        <begin position="251"/>
        <end position="278"/>
    </location>
</feature>
<evidence type="ECO:0008006" key="4">
    <source>
        <dbReference type="Google" id="ProtNLM"/>
    </source>
</evidence>
<evidence type="ECO:0000313" key="2">
    <source>
        <dbReference type="EMBL" id="KPQ30703.1"/>
    </source>
</evidence>
<proteinExistence type="predicted"/>
<reference evidence="2 3" key="1">
    <citation type="submission" date="2015-09" db="EMBL/GenBank/DDBJ databases">
        <title>Identification and resolution of microdiversity through metagenomic sequencing of parallel consortia.</title>
        <authorList>
            <person name="Nelson W.C."/>
            <person name="Romine M.F."/>
            <person name="Lindemann S.R."/>
        </authorList>
    </citation>
    <scope>NUCLEOTIDE SEQUENCE [LARGE SCALE GENOMIC DNA]</scope>
    <source>
        <strain evidence="2">HL-55</strain>
    </source>
</reference>
<dbReference type="InterPro" id="IPR021296">
    <property type="entry name" value="DUF2868"/>
</dbReference>
<keyword evidence="1" id="KW-0812">Transmembrane</keyword>
<evidence type="ECO:0000313" key="3">
    <source>
        <dbReference type="Proteomes" id="UP000050416"/>
    </source>
</evidence>
<name>A0A0P7ZEE5_9GAMM</name>
<comment type="caution">
    <text evidence="2">The sequence shown here is derived from an EMBL/GenBank/DDBJ whole genome shotgun (WGS) entry which is preliminary data.</text>
</comment>
<keyword evidence="1" id="KW-0472">Membrane</keyword>
<dbReference type="PATRIC" id="fig|1305731.5.peg.1598"/>
<feature type="transmembrane region" description="Helical" evidence="1">
    <location>
        <begin position="105"/>
        <end position="132"/>
    </location>
</feature>
<organism evidence="2 3">
    <name type="scientific">Marinobacter excellens HL-55</name>
    <dbReference type="NCBI Taxonomy" id="1305731"/>
    <lineage>
        <taxon>Bacteria</taxon>
        <taxon>Pseudomonadati</taxon>
        <taxon>Pseudomonadota</taxon>
        <taxon>Gammaproteobacteria</taxon>
        <taxon>Pseudomonadales</taxon>
        <taxon>Marinobacteraceae</taxon>
        <taxon>Marinobacter</taxon>
    </lineage>
</organism>
<evidence type="ECO:0000256" key="1">
    <source>
        <dbReference type="SAM" id="Phobius"/>
    </source>
</evidence>
<dbReference type="AlphaFoldDB" id="A0A0P7ZEE5"/>
<gene>
    <name evidence="2" type="ORF">HLUCCX14_01120</name>
</gene>
<dbReference type="Proteomes" id="UP000050416">
    <property type="component" value="Unassembled WGS sequence"/>
</dbReference>